<evidence type="ECO:0000313" key="9">
    <source>
        <dbReference type="Proteomes" id="UP000245207"/>
    </source>
</evidence>
<sequence length="443" mass="49841">MMFLPSRLWSFIPSIAACRPSSSSIEHEVEKMRIGWWSGGGRRVAARRREAMGFDEMRTGIRNEEGRYIRPIDWVAAVGCPLSFQNTITAGIVSYVDRKRSDLGLEGMRREYLSTDCAINAVLTHHEVLAADGLSFSVPIDSASKIIEHFKTKGRVVRPWLGLKMLDLNDVIVARSRKKLFCSLMLPKGKGVLVLMYGITGNYHSNQVSPGSPTERACFCQRDVVVELEGKPVVRIKEDFLHLTSGKRKREDFPSEFGPDEYIPQQDGAGDAGQGSNSQLGKLERGSKLSLRIPQLDGPVTFPTMMHSLHLMANAVMIARDRKTAALLLQRLLYNIPPQSDTDLDRKPFNNDKPILFVFDIFFFVHLQTIYKISVGQIYLSKPMMSESDGETATLFPKAARLRNLTYPAPLYVDVTKRAIKKGHDHEETTETQDFGEVIHKNI</sequence>
<dbReference type="GO" id="GO:0000428">
    <property type="term" value="C:DNA-directed RNA polymerase complex"/>
    <property type="evidence" value="ECO:0007669"/>
    <property type="project" value="UniProtKB-KW"/>
</dbReference>
<keyword evidence="4" id="KW-0548">Nucleotidyltransferase</keyword>
<dbReference type="SUPFAM" id="SSF64484">
    <property type="entry name" value="beta and beta-prime subunits of DNA dependent RNA-polymerase"/>
    <property type="match status" value="1"/>
</dbReference>
<dbReference type="STRING" id="35608.A0A2U1NI07"/>
<feature type="domain" description="RNA polymerase beta subunit protrusion" evidence="7">
    <location>
        <begin position="367"/>
        <end position="438"/>
    </location>
</feature>
<dbReference type="InterPro" id="IPR036034">
    <property type="entry name" value="PDZ_sf"/>
</dbReference>
<keyword evidence="8" id="KW-0378">Hydrolase</keyword>
<dbReference type="InterPro" id="IPR009003">
    <property type="entry name" value="Peptidase_S1_PA"/>
</dbReference>
<dbReference type="GO" id="GO:0006508">
    <property type="term" value="P:proteolysis"/>
    <property type="evidence" value="ECO:0007669"/>
    <property type="project" value="UniProtKB-KW"/>
</dbReference>
<evidence type="ECO:0000313" key="8">
    <source>
        <dbReference type="EMBL" id="PWA73096.1"/>
    </source>
</evidence>
<dbReference type="Gene3D" id="3.90.1100.10">
    <property type="match status" value="1"/>
</dbReference>
<feature type="region of interest" description="Disordered" evidence="6">
    <location>
        <begin position="251"/>
        <end position="280"/>
    </location>
</feature>
<dbReference type="Proteomes" id="UP000245207">
    <property type="component" value="Unassembled WGS sequence"/>
</dbReference>
<protein>
    <recommendedName>
        <fullName evidence="1">DNA-directed RNA polymerase</fullName>
        <ecNumber evidence="1">2.7.7.6</ecNumber>
    </recommendedName>
</protein>
<keyword evidence="2" id="KW-0240">DNA-directed RNA polymerase</keyword>
<dbReference type="InterPro" id="IPR007644">
    <property type="entry name" value="RNA_pol_bsu_protrusion"/>
</dbReference>
<dbReference type="PROSITE" id="PS51257">
    <property type="entry name" value="PROKAR_LIPOPROTEIN"/>
    <property type="match status" value="1"/>
</dbReference>
<keyword evidence="3" id="KW-0808">Transferase</keyword>
<reference evidence="8 9" key="1">
    <citation type="journal article" date="2018" name="Mol. Plant">
        <title>The genome of Artemisia annua provides insight into the evolution of Asteraceae family and artemisinin biosynthesis.</title>
        <authorList>
            <person name="Shen Q."/>
            <person name="Zhang L."/>
            <person name="Liao Z."/>
            <person name="Wang S."/>
            <person name="Yan T."/>
            <person name="Shi P."/>
            <person name="Liu M."/>
            <person name="Fu X."/>
            <person name="Pan Q."/>
            <person name="Wang Y."/>
            <person name="Lv Z."/>
            <person name="Lu X."/>
            <person name="Zhang F."/>
            <person name="Jiang W."/>
            <person name="Ma Y."/>
            <person name="Chen M."/>
            <person name="Hao X."/>
            <person name="Li L."/>
            <person name="Tang Y."/>
            <person name="Lv G."/>
            <person name="Zhou Y."/>
            <person name="Sun X."/>
            <person name="Brodelius P.E."/>
            <person name="Rose J.K.C."/>
            <person name="Tang K."/>
        </authorList>
    </citation>
    <scope>NUCLEOTIDE SEQUENCE [LARGE SCALE GENOMIC DNA]</scope>
    <source>
        <strain evidence="9">cv. Huhao1</strain>
        <tissue evidence="8">Leaf</tissue>
    </source>
</reference>
<dbReference type="GO" id="GO:0006351">
    <property type="term" value="P:DNA-templated transcription"/>
    <property type="evidence" value="ECO:0007669"/>
    <property type="project" value="InterPro"/>
</dbReference>
<dbReference type="SUPFAM" id="SSF50494">
    <property type="entry name" value="Trypsin-like serine proteases"/>
    <property type="match status" value="1"/>
</dbReference>
<evidence type="ECO:0000256" key="5">
    <source>
        <dbReference type="ARBA" id="ARBA00023163"/>
    </source>
</evidence>
<dbReference type="GO" id="GO:0004252">
    <property type="term" value="F:serine-type endopeptidase activity"/>
    <property type="evidence" value="ECO:0007669"/>
    <property type="project" value="TreeGrafter"/>
</dbReference>
<proteinExistence type="predicted"/>
<evidence type="ECO:0000256" key="2">
    <source>
        <dbReference type="ARBA" id="ARBA00022478"/>
    </source>
</evidence>
<keyword evidence="5" id="KW-0804">Transcription</keyword>
<evidence type="ECO:0000256" key="3">
    <source>
        <dbReference type="ARBA" id="ARBA00022679"/>
    </source>
</evidence>
<name>A0A2U1NI07_ARTAN</name>
<dbReference type="EMBL" id="PKPP01002792">
    <property type="protein sequence ID" value="PWA73096.1"/>
    <property type="molecule type" value="Genomic_DNA"/>
</dbReference>
<dbReference type="Gene3D" id="2.40.10.120">
    <property type="match status" value="1"/>
</dbReference>
<dbReference type="AlphaFoldDB" id="A0A2U1NI07"/>
<accession>A0A2U1NI07</accession>
<gene>
    <name evidence="8" type="ORF">CTI12_AA261500</name>
</gene>
<dbReference type="GO" id="GO:0003899">
    <property type="term" value="F:DNA-directed RNA polymerase activity"/>
    <property type="evidence" value="ECO:0007669"/>
    <property type="project" value="UniProtKB-EC"/>
</dbReference>
<keyword evidence="9" id="KW-1185">Reference proteome</keyword>
<dbReference type="EC" id="2.7.7.6" evidence="1"/>
<evidence type="ECO:0000256" key="4">
    <source>
        <dbReference type="ARBA" id="ARBA00022695"/>
    </source>
</evidence>
<organism evidence="8 9">
    <name type="scientific">Artemisia annua</name>
    <name type="common">Sweet wormwood</name>
    <dbReference type="NCBI Taxonomy" id="35608"/>
    <lineage>
        <taxon>Eukaryota</taxon>
        <taxon>Viridiplantae</taxon>
        <taxon>Streptophyta</taxon>
        <taxon>Embryophyta</taxon>
        <taxon>Tracheophyta</taxon>
        <taxon>Spermatophyta</taxon>
        <taxon>Magnoliopsida</taxon>
        <taxon>eudicotyledons</taxon>
        <taxon>Gunneridae</taxon>
        <taxon>Pentapetalae</taxon>
        <taxon>asterids</taxon>
        <taxon>campanulids</taxon>
        <taxon>Asterales</taxon>
        <taxon>Asteraceae</taxon>
        <taxon>Asteroideae</taxon>
        <taxon>Anthemideae</taxon>
        <taxon>Artemisiinae</taxon>
        <taxon>Artemisia</taxon>
    </lineage>
</organism>
<dbReference type="PANTHER" id="PTHR22939">
    <property type="entry name" value="SERINE PROTEASE FAMILY S1C HTRA-RELATED"/>
    <property type="match status" value="1"/>
</dbReference>
<evidence type="ECO:0000256" key="1">
    <source>
        <dbReference type="ARBA" id="ARBA00012418"/>
    </source>
</evidence>
<dbReference type="Pfam" id="PF04563">
    <property type="entry name" value="RNA_pol_Rpb2_1"/>
    <property type="match status" value="1"/>
</dbReference>
<keyword evidence="8" id="KW-0645">Protease</keyword>
<evidence type="ECO:0000256" key="6">
    <source>
        <dbReference type="SAM" id="MobiDB-lite"/>
    </source>
</evidence>
<evidence type="ECO:0000259" key="7">
    <source>
        <dbReference type="Pfam" id="PF04563"/>
    </source>
</evidence>
<dbReference type="PANTHER" id="PTHR22939:SF125">
    <property type="entry name" value="PROTEASE DO-LIKE 14-RELATED"/>
    <property type="match status" value="1"/>
</dbReference>
<dbReference type="Gene3D" id="2.30.42.10">
    <property type="match status" value="1"/>
</dbReference>
<dbReference type="GO" id="GO:0003677">
    <property type="term" value="F:DNA binding"/>
    <property type="evidence" value="ECO:0007669"/>
    <property type="project" value="InterPro"/>
</dbReference>
<comment type="caution">
    <text evidence="8">The sequence shown here is derived from an EMBL/GenBank/DDBJ whole genome shotgun (WGS) entry which is preliminary data.</text>
</comment>
<dbReference type="OrthoDB" id="4217619at2759"/>